<keyword evidence="3" id="KW-1185">Reference proteome</keyword>
<dbReference type="Proteomes" id="UP000235672">
    <property type="component" value="Unassembled WGS sequence"/>
</dbReference>
<keyword evidence="1" id="KW-1133">Transmembrane helix</keyword>
<evidence type="ECO:0000256" key="1">
    <source>
        <dbReference type="SAM" id="Phobius"/>
    </source>
</evidence>
<accession>A0A2J6PLH2</accession>
<protein>
    <submittedName>
        <fullName evidence="2">Uncharacterized protein</fullName>
    </submittedName>
</protein>
<evidence type="ECO:0000313" key="3">
    <source>
        <dbReference type="Proteomes" id="UP000235672"/>
    </source>
</evidence>
<sequence length="147" mass="16533">MEGGGSIGFATKCGIGRMAKVKSESGLQLLAFFTAKPQVATRYNILVTILAASAGNRFPLGYFLTWCLVLHVILRTFLLVWVTRRIWPFRELALAELGSGRGLSVDQSGLYQYRMTFSVSRLRNVATHMIEVMTFNFPFYQPPFDLT</sequence>
<dbReference type="AlphaFoldDB" id="A0A2J6PLH2"/>
<feature type="transmembrane region" description="Helical" evidence="1">
    <location>
        <begin position="60"/>
        <end position="82"/>
    </location>
</feature>
<proteinExistence type="predicted"/>
<keyword evidence="1" id="KW-0472">Membrane</keyword>
<reference evidence="2 3" key="1">
    <citation type="submission" date="2016-05" db="EMBL/GenBank/DDBJ databases">
        <title>A degradative enzymes factory behind the ericoid mycorrhizal symbiosis.</title>
        <authorList>
            <consortium name="DOE Joint Genome Institute"/>
            <person name="Martino E."/>
            <person name="Morin E."/>
            <person name="Grelet G."/>
            <person name="Kuo A."/>
            <person name="Kohler A."/>
            <person name="Daghino S."/>
            <person name="Barry K."/>
            <person name="Choi C."/>
            <person name="Cichocki N."/>
            <person name="Clum A."/>
            <person name="Copeland A."/>
            <person name="Hainaut M."/>
            <person name="Haridas S."/>
            <person name="Labutti K."/>
            <person name="Lindquist E."/>
            <person name="Lipzen A."/>
            <person name="Khouja H.-R."/>
            <person name="Murat C."/>
            <person name="Ohm R."/>
            <person name="Olson A."/>
            <person name="Spatafora J."/>
            <person name="Veneault-Fourrey C."/>
            <person name="Henrissat B."/>
            <person name="Grigoriev I."/>
            <person name="Martin F."/>
            <person name="Perotto S."/>
        </authorList>
    </citation>
    <scope>NUCLEOTIDE SEQUENCE [LARGE SCALE GENOMIC DNA]</scope>
    <source>
        <strain evidence="2 3">UAMH 7357</strain>
    </source>
</reference>
<organism evidence="2 3">
    <name type="scientific">Hyaloscypha hepaticicola</name>
    <dbReference type="NCBI Taxonomy" id="2082293"/>
    <lineage>
        <taxon>Eukaryota</taxon>
        <taxon>Fungi</taxon>
        <taxon>Dikarya</taxon>
        <taxon>Ascomycota</taxon>
        <taxon>Pezizomycotina</taxon>
        <taxon>Leotiomycetes</taxon>
        <taxon>Helotiales</taxon>
        <taxon>Hyaloscyphaceae</taxon>
        <taxon>Hyaloscypha</taxon>
    </lineage>
</organism>
<gene>
    <name evidence="2" type="ORF">NA56DRAFT_365427</name>
</gene>
<evidence type="ECO:0000313" key="2">
    <source>
        <dbReference type="EMBL" id="PMD14874.1"/>
    </source>
</evidence>
<dbReference type="EMBL" id="KZ613518">
    <property type="protein sequence ID" value="PMD14874.1"/>
    <property type="molecule type" value="Genomic_DNA"/>
</dbReference>
<keyword evidence="1" id="KW-0812">Transmembrane</keyword>
<name>A0A2J6PLH2_9HELO</name>